<reference evidence="3 4" key="1">
    <citation type="submission" date="2017-03" db="EMBL/GenBank/DDBJ databases">
        <title>Genomes of endolithic fungi from Antarctica.</title>
        <authorList>
            <person name="Coleine C."/>
            <person name="Masonjones S."/>
            <person name="Stajich J.E."/>
        </authorList>
    </citation>
    <scope>NUCLEOTIDE SEQUENCE [LARGE SCALE GENOMIC DNA]</scope>
    <source>
        <strain evidence="3 4">CCFEE 5184</strain>
    </source>
</reference>
<evidence type="ECO:0000259" key="2">
    <source>
        <dbReference type="Pfam" id="PF08719"/>
    </source>
</evidence>
<dbReference type="Gene3D" id="1.10.357.40">
    <property type="entry name" value="YbiA-like"/>
    <property type="match status" value="1"/>
</dbReference>
<feature type="compositionally biased region" description="Basic and acidic residues" evidence="1">
    <location>
        <begin position="362"/>
        <end position="379"/>
    </location>
</feature>
<feature type="compositionally biased region" description="Polar residues" evidence="1">
    <location>
        <begin position="89"/>
        <end position="98"/>
    </location>
</feature>
<feature type="compositionally biased region" description="Basic and acidic residues" evidence="1">
    <location>
        <begin position="32"/>
        <end position="42"/>
    </location>
</feature>
<gene>
    <name evidence="3" type="ORF">B0A55_06641</name>
</gene>
<keyword evidence="4" id="KW-1185">Reference proteome</keyword>
<dbReference type="SUPFAM" id="SSF143990">
    <property type="entry name" value="YbiA-like"/>
    <property type="match status" value="1"/>
</dbReference>
<name>A0A4V6WL75_9PEZI</name>
<organism evidence="3 4">
    <name type="scientific">Friedmanniomyces simplex</name>
    <dbReference type="NCBI Taxonomy" id="329884"/>
    <lineage>
        <taxon>Eukaryota</taxon>
        <taxon>Fungi</taxon>
        <taxon>Dikarya</taxon>
        <taxon>Ascomycota</taxon>
        <taxon>Pezizomycotina</taxon>
        <taxon>Dothideomycetes</taxon>
        <taxon>Dothideomycetidae</taxon>
        <taxon>Mycosphaerellales</taxon>
        <taxon>Teratosphaeriaceae</taxon>
        <taxon>Friedmanniomyces</taxon>
    </lineage>
</organism>
<protein>
    <recommendedName>
        <fullName evidence="2">NADAR domain-containing protein</fullName>
    </recommendedName>
</protein>
<dbReference type="InterPro" id="IPR012816">
    <property type="entry name" value="NADAR"/>
</dbReference>
<feature type="region of interest" description="Disordered" evidence="1">
    <location>
        <begin position="1"/>
        <end position="127"/>
    </location>
</feature>
<sequence>MDTPSRRPAQSAEAPPSKLVRSVGGQDVAGAKAERASNERKKANGGVKEIQEPVEPETGREPGKLLFSTQKRPASGDAAATPKKKAKTGSATSVQSGKTAKAPAIKDGQAVSKGKSKTMGSDGSEAGARRLTFKFHHKDPSKPDSKTNTNTLFFYSSMRHWGGPLWFLSNFAHCKIYDPKMHLEHTFHCVEQVYQYAKSLIFATADVKRNDWKQKITNEDMPHLILCLLNPNSIAAAGRSYSHHSKEWHEQWEVYWEATVHFVLRRALFLKFAQNADMREWLLKTGDYELVEAAAHDRNCGIGFHAEDAMAHRDKWGANLLGVLLMEVREKCGRMDKYEGGYDKFFWDEQLAEHAAKAKASAERRAAAKAKTREAKRGETAGGPSRSEKTGGPEDAAGEEGDVQSMRGRGCEGALGVGPSGGGGLGHEISGEEDQQLGGAFRTMAL</sequence>
<dbReference type="Proteomes" id="UP000309340">
    <property type="component" value="Unassembled WGS sequence"/>
</dbReference>
<dbReference type="NCBIfam" id="TIGR02464">
    <property type="entry name" value="ribofla_fusion"/>
    <property type="match status" value="1"/>
</dbReference>
<feature type="region of interest" description="Disordered" evidence="1">
    <location>
        <begin position="362"/>
        <end position="446"/>
    </location>
</feature>
<dbReference type="CDD" id="cd15457">
    <property type="entry name" value="NADAR"/>
    <property type="match status" value="1"/>
</dbReference>
<dbReference type="OrthoDB" id="206452at2759"/>
<dbReference type="STRING" id="329884.A0A4V6WL75"/>
<dbReference type="InterPro" id="IPR037238">
    <property type="entry name" value="YbiA-like_sf"/>
</dbReference>
<feature type="compositionally biased region" description="Gly residues" evidence="1">
    <location>
        <begin position="411"/>
        <end position="426"/>
    </location>
</feature>
<evidence type="ECO:0000313" key="3">
    <source>
        <dbReference type="EMBL" id="TKA77569.1"/>
    </source>
</evidence>
<dbReference type="AlphaFoldDB" id="A0A4V6WL75"/>
<accession>A0A4V6WL75</accession>
<evidence type="ECO:0000313" key="4">
    <source>
        <dbReference type="Proteomes" id="UP000309340"/>
    </source>
</evidence>
<dbReference type="EMBL" id="NAJQ01000134">
    <property type="protein sequence ID" value="TKA77569.1"/>
    <property type="molecule type" value="Genomic_DNA"/>
</dbReference>
<feature type="domain" description="NADAR" evidence="2">
    <location>
        <begin position="164"/>
        <end position="331"/>
    </location>
</feature>
<evidence type="ECO:0000256" key="1">
    <source>
        <dbReference type="SAM" id="MobiDB-lite"/>
    </source>
</evidence>
<comment type="caution">
    <text evidence="3">The sequence shown here is derived from an EMBL/GenBank/DDBJ whole genome shotgun (WGS) entry which is preliminary data.</text>
</comment>
<dbReference type="Pfam" id="PF08719">
    <property type="entry name" value="NADAR"/>
    <property type="match status" value="1"/>
</dbReference>
<proteinExistence type="predicted"/>